<sequence length="99" mass="11375">DNRIRHIPALEGKTMIGMVSIGDVVRAVVDEHREELKRLNAYIQGGYSMMMKTQMLGCRLHLKMKSRLNCCTECYVGMFVWFVTSVIPDECDNNEKTSM</sequence>
<reference evidence="2" key="1">
    <citation type="submission" date="2008-09" db="EMBL/GenBank/DDBJ databases">
        <title>Cloning and characterization of cold regulated sequences in cypress (Cupressus sempervirens).</title>
        <authorList>
            <person name="Pedron L."/>
            <person name="Baldi P."/>
            <person name="La Porta N."/>
        </authorList>
    </citation>
    <scope>NUCLEOTIDE SEQUENCE</scope>
    <source>
        <strain evidence="2">Cyplp054</strain>
    </source>
</reference>
<organism evidence="2">
    <name type="scientific">Cupressus sempervirens</name>
    <name type="common">Italian cypress</name>
    <dbReference type="NCBI Taxonomy" id="13469"/>
    <lineage>
        <taxon>Eukaryota</taxon>
        <taxon>Viridiplantae</taxon>
        <taxon>Streptophyta</taxon>
        <taxon>Embryophyta</taxon>
        <taxon>Tracheophyta</taxon>
        <taxon>Spermatophyta</taxon>
        <taxon>Pinopsida</taxon>
        <taxon>Pinidae</taxon>
        <taxon>Conifers II</taxon>
        <taxon>Cupressales</taxon>
        <taxon>Cupressaceae</taxon>
        <taxon>Cupressus</taxon>
    </lineage>
</organism>
<dbReference type="Gene3D" id="3.10.580.10">
    <property type="entry name" value="CBS-domain"/>
    <property type="match status" value="1"/>
</dbReference>
<dbReference type="PANTHER" id="PTHR43080">
    <property type="entry name" value="CBS DOMAIN-CONTAINING PROTEIN CBSX3, MITOCHONDRIAL"/>
    <property type="match status" value="1"/>
</dbReference>
<dbReference type="PANTHER" id="PTHR43080:SF2">
    <property type="entry name" value="CBS DOMAIN-CONTAINING PROTEIN"/>
    <property type="match status" value="1"/>
</dbReference>
<dbReference type="AlphaFoldDB" id="B6V6R0"/>
<feature type="non-terminal residue" evidence="2">
    <location>
        <position position="1"/>
    </location>
</feature>
<evidence type="ECO:0000256" key="1">
    <source>
        <dbReference type="ARBA" id="ARBA00023122"/>
    </source>
</evidence>
<proteinExistence type="evidence at transcript level"/>
<dbReference type="SUPFAM" id="SSF54631">
    <property type="entry name" value="CBS-domain pair"/>
    <property type="match status" value="1"/>
</dbReference>
<dbReference type="InterPro" id="IPR046342">
    <property type="entry name" value="CBS_dom_sf"/>
</dbReference>
<dbReference type="EMBL" id="FJ237463">
    <property type="protein sequence ID" value="ACI87783.1"/>
    <property type="molecule type" value="mRNA"/>
</dbReference>
<evidence type="ECO:0000313" key="2">
    <source>
        <dbReference type="EMBL" id="ACI87783.1"/>
    </source>
</evidence>
<keyword evidence="1" id="KW-0129">CBS domain</keyword>
<dbReference type="InterPro" id="IPR051257">
    <property type="entry name" value="Diverse_CBS-Domain"/>
</dbReference>
<name>B6V6R0_CUPSE</name>
<protein>
    <submittedName>
        <fullName evidence="2">Putative CBS domain protein</fullName>
    </submittedName>
</protein>
<accession>B6V6R0</accession>